<dbReference type="PANTHER" id="PTHR33671:SF1">
    <property type="entry name" value="DUF688 FAMILY PROTEIN"/>
    <property type="match status" value="1"/>
</dbReference>
<dbReference type="AlphaFoldDB" id="A0A9D4UPN7"/>
<feature type="region of interest" description="Disordered" evidence="1">
    <location>
        <begin position="411"/>
        <end position="484"/>
    </location>
</feature>
<sequence length="919" mass="101300">MKLAGTSSTSKHVRLGSHGRAWKSMEELPMKGPASREGNEWQPSSQWLPSHAAVHIRGSSISPRARRMEAKTVHMFSEKGLELQEAFTQFLTGSERELCKEQSSLSIHEESHEIPHLSNPSYDAGIGGESQLASMSCGMNYLPQQDTEGSTNTAESSNRTIMQTNCEEQTLPLEQEMSTVCSRSVACAEGEGAELQQISTCVPHGLDDYAEHDNTLPVEVWAQADATAKEMADMELASEDNELVSQVNNIDCQDSQSCVSTPPRRTYDTKHTVQVEDISNQSARMEVSLLEHLRQDHTDRGEPSMPNFIMHRFLPAAQEIAAMEQESFIALIASRNRAAAVCPLPSRSQRPSVAHRIKKRAYSSSKGFTTTGLMHAKQQEDAMSLKSCGFFCLGLKSALFRAHRSALSATRKTSWTSHVAGHAKVSDKGSSPRGSKNKGQPEAMEAGSYFYSPSRTSSKFHETPRRHAMKCQETSIREGHSSVKSKPLYSQLGKLDAAGNLDEHTELSGNAELRLVGMVSKRQESNTKEDSAESFPGCIASNRQEGTLKEGMGTHSLTSSVSHDHARNLYVHDHVNADITGSPKQVHRDAMKAISCPEQDQASQDGDVEQDQAWQESHSNKDGESPFFDALSRLNSVKSTASFYTFGSPASQYDNVGLQNEWGMKDESGSIDAASEFETPRASISENNSMLTPSQVENKAPMNSEPSSLSQRFGKVLKLETHEHMSVPGWRSGPSGKHPCFEDISMLQASDWRVESFSRMNHVSLDRKYPLSPKTVSPIFPAKCQSGSALGWPLGISSYQSNRLESSPDLIDQDNKMQQYVPGLHIPSPPLPPSPKGSWLGKAMAKNASNTSPLATVQQKYKVASARRKLDFLVANENSEKRWEDVVKGSQVQTGHLRFSEELHQHHPLNHSEIQPLKL</sequence>
<accession>A0A9D4UPN7</accession>
<protein>
    <submittedName>
        <fullName evidence="2">Uncharacterized protein</fullName>
    </submittedName>
</protein>
<dbReference type="Proteomes" id="UP000886520">
    <property type="component" value="Chromosome 13"/>
</dbReference>
<feature type="compositionally biased region" description="Polar residues" evidence="1">
    <location>
        <begin position="1"/>
        <end position="10"/>
    </location>
</feature>
<dbReference type="OrthoDB" id="10458060at2759"/>
<keyword evidence="3" id="KW-1185">Reference proteome</keyword>
<proteinExistence type="predicted"/>
<feature type="region of interest" description="Disordered" evidence="1">
    <location>
        <begin position="900"/>
        <end position="919"/>
    </location>
</feature>
<gene>
    <name evidence="2" type="ORF">GOP47_0013770</name>
</gene>
<feature type="region of interest" description="Disordered" evidence="1">
    <location>
        <begin position="596"/>
        <end position="627"/>
    </location>
</feature>
<evidence type="ECO:0000256" key="1">
    <source>
        <dbReference type="SAM" id="MobiDB-lite"/>
    </source>
</evidence>
<evidence type="ECO:0000313" key="3">
    <source>
        <dbReference type="Proteomes" id="UP000886520"/>
    </source>
</evidence>
<name>A0A9D4UPN7_ADICA</name>
<feature type="compositionally biased region" description="Basic and acidic residues" evidence="1">
    <location>
        <begin position="521"/>
        <end position="531"/>
    </location>
</feature>
<comment type="caution">
    <text evidence="2">The sequence shown here is derived from an EMBL/GenBank/DDBJ whole genome shotgun (WGS) entry which is preliminary data.</text>
</comment>
<feature type="compositionally biased region" description="Polar residues" evidence="1">
    <location>
        <begin position="428"/>
        <end position="438"/>
    </location>
</feature>
<reference evidence="2" key="1">
    <citation type="submission" date="2021-01" db="EMBL/GenBank/DDBJ databases">
        <title>Adiantum capillus-veneris genome.</title>
        <authorList>
            <person name="Fang Y."/>
            <person name="Liao Q."/>
        </authorList>
    </citation>
    <scope>NUCLEOTIDE SEQUENCE</scope>
    <source>
        <strain evidence="2">H3</strain>
        <tissue evidence="2">Leaf</tissue>
    </source>
</reference>
<dbReference type="PANTHER" id="PTHR33671">
    <property type="entry name" value="N-METHYLTRANSFERASE, PUTATIVE (DUF688)-RELATED"/>
    <property type="match status" value="1"/>
</dbReference>
<feature type="region of interest" description="Disordered" evidence="1">
    <location>
        <begin position="1"/>
        <end position="24"/>
    </location>
</feature>
<evidence type="ECO:0000313" key="2">
    <source>
        <dbReference type="EMBL" id="KAI5071519.1"/>
    </source>
</evidence>
<dbReference type="EMBL" id="JABFUD020000013">
    <property type="protein sequence ID" value="KAI5071519.1"/>
    <property type="molecule type" value="Genomic_DNA"/>
</dbReference>
<organism evidence="2 3">
    <name type="scientific">Adiantum capillus-veneris</name>
    <name type="common">Maidenhair fern</name>
    <dbReference type="NCBI Taxonomy" id="13818"/>
    <lineage>
        <taxon>Eukaryota</taxon>
        <taxon>Viridiplantae</taxon>
        <taxon>Streptophyta</taxon>
        <taxon>Embryophyta</taxon>
        <taxon>Tracheophyta</taxon>
        <taxon>Polypodiopsida</taxon>
        <taxon>Polypodiidae</taxon>
        <taxon>Polypodiales</taxon>
        <taxon>Pteridineae</taxon>
        <taxon>Pteridaceae</taxon>
        <taxon>Vittarioideae</taxon>
        <taxon>Adiantum</taxon>
    </lineage>
</organism>
<feature type="compositionally biased region" description="Basic residues" evidence="1">
    <location>
        <begin position="11"/>
        <end position="21"/>
    </location>
</feature>
<feature type="region of interest" description="Disordered" evidence="1">
    <location>
        <begin position="520"/>
        <end position="539"/>
    </location>
</feature>